<organism evidence="1 2">
    <name type="scientific">Mucuna pruriens</name>
    <name type="common">Velvet bean</name>
    <name type="synonym">Dolichos pruriens</name>
    <dbReference type="NCBI Taxonomy" id="157652"/>
    <lineage>
        <taxon>Eukaryota</taxon>
        <taxon>Viridiplantae</taxon>
        <taxon>Streptophyta</taxon>
        <taxon>Embryophyta</taxon>
        <taxon>Tracheophyta</taxon>
        <taxon>Spermatophyta</taxon>
        <taxon>Magnoliopsida</taxon>
        <taxon>eudicotyledons</taxon>
        <taxon>Gunneridae</taxon>
        <taxon>Pentapetalae</taxon>
        <taxon>rosids</taxon>
        <taxon>fabids</taxon>
        <taxon>Fabales</taxon>
        <taxon>Fabaceae</taxon>
        <taxon>Papilionoideae</taxon>
        <taxon>50 kb inversion clade</taxon>
        <taxon>NPAAA clade</taxon>
        <taxon>indigoferoid/millettioid clade</taxon>
        <taxon>Phaseoleae</taxon>
        <taxon>Mucuna</taxon>
    </lineage>
</organism>
<evidence type="ECO:0000313" key="2">
    <source>
        <dbReference type="Proteomes" id="UP000257109"/>
    </source>
</evidence>
<accession>A0A371GVY0</accession>
<keyword evidence="2" id="KW-1185">Reference proteome</keyword>
<name>A0A371GVY0_MUCPR</name>
<gene>
    <name evidence="1" type="ORF">CR513_22886</name>
</gene>
<evidence type="ECO:0000313" key="1">
    <source>
        <dbReference type="EMBL" id="RDX94704.1"/>
    </source>
</evidence>
<protein>
    <submittedName>
        <fullName evidence="1">Uncharacterized protein</fullName>
    </submittedName>
</protein>
<comment type="caution">
    <text evidence="1">The sequence shown here is derived from an EMBL/GenBank/DDBJ whole genome shotgun (WGS) entry which is preliminary data.</text>
</comment>
<dbReference type="Proteomes" id="UP000257109">
    <property type="component" value="Unassembled WGS sequence"/>
</dbReference>
<reference evidence="1" key="1">
    <citation type="submission" date="2018-05" db="EMBL/GenBank/DDBJ databases">
        <title>Draft genome of Mucuna pruriens seed.</title>
        <authorList>
            <person name="Nnadi N.E."/>
            <person name="Vos R."/>
            <person name="Hasami M.H."/>
            <person name="Devisetty U.K."/>
            <person name="Aguiy J.C."/>
        </authorList>
    </citation>
    <scope>NUCLEOTIDE SEQUENCE [LARGE SCALE GENOMIC DNA]</scope>
    <source>
        <strain evidence="1">JCA_2017</strain>
    </source>
</reference>
<feature type="non-terminal residue" evidence="1">
    <location>
        <position position="1"/>
    </location>
</feature>
<sequence length="68" mass="8188">MKINILVNREIFFLKYEMIDEIVEEVSEENAVNVMNYKIVDFQRTRELQLIFIQKDLIRLSLTCFVTS</sequence>
<dbReference type="EMBL" id="QJKJ01004304">
    <property type="protein sequence ID" value="RDX94704.1"/>
    <property type="molecule type" value="Genomic_DNA"/>
</dbReference>
<dbReference type="AlphaFoldDB" id="A0A371GVY0"/>
<proteinExistence type="predicted"/>